<keyword evidence="3" id="KW-0564">Palmitate</keyword>
<dbReference type="PROSITE" id="PS50005">
    <property type="entry name" value="TPR"/>
    <property type="match status" value="1"/>
</dbReference>
<gene>
    <name evidence="7" type="ORF">MNBD_GAMMA06-80</name>
</gene>
<feature type="domain" description="Outer membrane lipoprotein BamD-like" evidence="6">
    <location>
        <begin position="30"/>
        <end position="235"/>
    </location>
</feature>
<keyword evidence="4" id="KW-0998">Cell outer membrane</keyword>
<dbReference type="Gene3D" id="1.25.40.10">
    <property type="entry name" value="Tetratricopeptide repeat domain"/>
    <property type="match status" value="1"/>
</dbReference>
<dbReference type="InterPro" id="IPR011990">
    <property type="entry name" value="TPR-like_helical_dom_sf"/>
</dbReference>
<dbReference type="PANTHER" id="PTHR37423:SF1">
    <property type="entry name" value="OUTER MEMBRANE PROTEIN ASSEMBLY FACTOR BAMD"/>
    <property type="match status" value="1"/>
</dbReference>
<dbReference type="EMBL" id="UOFD01000055">
    <property type="protein sequence ID" value="VAW52961.1"/>
    <property type="molecule type" value="Genomic_DNA"/>
</dbReference>
<keyword evidence="1" id="KW-0732">Signal</keyword>
<dbReference type="CDD" id="cd15830">
    <property type="entry name" value="BamD"/>
    <property type="match status" value="1"/>
</dbReference>
<dbReference type="GO" id="GO:1990063">
    <property type="term" value="C:Bam protein complex"/>
    <property type="evidence" value="ECO:0007669"/>
    <property type="project" value="TreeGrafter"/>
</dbReference>
<protein>
    <submittedName>
        <fullName evidence="7">Outer membrane beta-barrel assembly protein BamD</fullName>
    </submittedName>
</protein>
<accession>A0A3B0WCC8</accession>
<reference evidence="7" key="1">
    <citation type="submission" date="2018-06" db="EMBL/GenBank/DDBJ databases">
        <authorList>
            <person name="Zhirakovskaya E."/>
        </authorList>
    </citation>
    <scope>NUCLEOTIDE SEQUENCE</scope>
</reference>
<evidence type="ECO:0000256" key="5">
    <source>
        <dbReference type="ARBA" id="ARBA00023288"/>
    </source>
</evidence>
<evidence type="ECO:0000256" key="1">
    <source>
        <dbReference type="ARBA" id="ARBA00022729"/>
    </source>
</evidence>
<keyword evidence="2" id="KW-0472">Membrane</keyword>
<dbReference type="Pfam" id="PF13525">
    <property type="entry name" value="YfiO"/>
    <property type="match status" value="1"/>
</dbReference>
<proteinExistence type="inferred from homology"/>
<dbReference type="SUPFAM" id="SSF48452">
    <property type="entry name" value="TPR-like"/>
    <property type="match status" value="1"/>
</dbReference>
<evidence type="ECO:0000256" key="4">
    <source>
        <dbReference type="ARBA" id="ARBA00023237"/>
    </source>
</evidence>
<evidence type="ECO:0000256" key="3">
    <source>
        <dbReference type="ARBA" id="ARBA00023139"/>
    </source>
</evidence>
<evidence type="ECO:0000259" key="6">
    <source>
        <dbReference type="Pfam" id="PF13525"/>
    </source>
</evidence>
<keyword evidence="5" id="KW-0449">Lipoprotein</keyword>
<evidence type="ECO:0000256" key="2">
    <source>
        <dbReference type="ARBA" id="ARBA00023136"/>
    </source>
</evidence>
<dbReference type="AlphaFoldDB" id="A0A3B0WCC8"/>
<dbReference type="GO" id="GO:0051205">
    <property type="term" value="P:protein insertion into membrane"/>
    <property type="evidence" value="ECO:0007669"/>
    <property type="project" value="TreeGrafter"/>
</dbReference>
<dbReference type="HAMAP" id="MF_00922">
    <property type="entry name" value="OM_assembly_BamD"/>
    <property type="match status" value="1"/>
</dbReference>
<evidence type="ECO:0000313" key="7">
    <source>
        <dbReference type="EMBL" id="VAW52961.1"/>
    </source>
</evidence>
<sequence length="264" mass="30505">MRQLFLLLLIANLFACASSGSHNEDDETADYTAKELYEEAQADLSAAEFQSAVKLLESLEARYPFDTYAKQAQLEIAYAYYKFEELDQATSAIERFARLHPRDPHMDYVYYLKGLINFNRGQGLLDDWFPREPSRHDPEILEQAFNNFSTLVRRYPNSIYAGDSYQRMVYLRNQMAEKEILIAEFYIERKSWLSAAKRAKAVIVRYPKTIWTHRALEIMLLSYKKLELATLAADTQKIIDFNDFSDITTPVDPGKYGNAPASSL</sequence>
<dbReference type="PANTHER" id="PTHR37423">
    <property type="entry name" value="SOLUBLE LYTIC MUREIN TRANSGLYCOSYLASE-RELATED"/>
    <property type="match status" value="1"/>
</dbReference>
<dbReference type="InterPro" id="IPR039565">
    <property type="entry name" value="BamD-like"/>
</dbReference>
<name>A0A3B0WCC8_9ZZZZ</name>
<organism evidence="7">
    <name type="scientific">hydrothermal vent metagenome</name>
    <dbReference type="NCBI Taxonomy" id="652676"/>
    <lineage>
        <taxon>unclassified sequences</taxon>
        <taxon>metagenomes</taxon>
        <taxon>ecological metagenomes</taxon>
    </lineage>
</organism>
<dbReference type="InterPro" id="IPR017689">
    <property type="entry name" value="BamD"/>
</dbReference>
<dbReference type="InterPro" id="IPR019734">
    <property type="entry name" value="TPR_rpt"/>
</dbReference>
<dbReference type="NCBIfam" id="TIGR03302">
    <property type="entry name" value="OM_YfiO"/>
    <property type="match status" value="1"/>
</dbReference>